<gene>
    <name evidence="2" type="ORF">BSAL_36380</name>
</gene>
<dbReference type="AlphaFoldDB" id="A0A0S4JQL8"/>
<dbReference type="Proteomes" id="UP000051952">
    <property type="component" value="Unassembled WGS sequence"/>
</dbReference>
<evidence type="ECO:0000313" key="3">
    <source>
        <dbReference type="Proteomes" id="UP000051952"/>
    </source>
</evidence>
<evidence type="ECO:0000313" key="2">
    <source>
        <dbReference type="EMBL" id="CUG92257.1"/>
    </source>
</evidence>
<feature type="region of interest" description="Disordered" evidence="1">
    <location>
        <begin position="23"/>
        <end position="76"/>
    </location>
</feature>
<accession>A0A0S4JQL8</accession>
<reference evidence="3" key="1">
    <citation type="submission" date="2015-09" db="EMBL/GenBank/DDBJ databases">
        <authorList>
            <consortium name="Pathogen Informatics"/>
        </authorList>
    </citation>
    <scope>NUCLEOTIDE SEQUENCE [LARGE SCALE GENOMIC DNA]</scope>
    <source>
        <strain evidence="3">Lake Konstanz</strain>
    </source>
</reference>
<feature type="compositionally biased region" description="Polar residues" evidence="1">
    <location>
        <begin position="33"/>
        <end position="45"/>
    </location>
</feature>
<protein>
    <submittedName>
        <fullName evidence="2">Uncharacterized protein</fullName>
    </submittedName>
</protein>
<feature type="compositionally biased region" description="Polar residues" evidence="1">
    <location>
        <begin position="59"/>
        <end position="76"/>
    </location>
</feature>
<evidence type="ECO:0000256" key="1">
    <source>
        <dbReference type="SAM" id="MobiDB-lite"/>
    </source>
</evidence>
<sequence length="185" mass="19586">MTAPSPLKALLKEQTKDLDAIGQHPVHPRDFLSSVSPLLNENSPARSRGASANGVRRTISPTKTSSTVGATSPTKSTEVAVVSPSRGAGPVPVAPDAYMNDLPLAPYGSTAHLSLHVRDTLQLALRVLRKSQQVGRVLTEEERQLVDAIALFSAPVVEERAVVEDGQPDAPVDGVQDFQNNIAAL</sequence>
<dbReference type="VEuPathDB" id="TriTrypDB:BSAL_36380"/>
<proteinExistence type="predicted"/>
<organism evidence="2 3">
    <name type="scientific">Bodo saltans</name>
    <name type="common">Flagellated protozoan</name>
    <dbReference type="NCBI Taxonomy" id="75058"/>
    <lineage>
        <taxon>Eukaryota</taxon>
        <taxon>Discoba</taxon>
        <taxon>Euglenozoa</taxon>
        <taxon>Kinetoplastea</taxon>
        <taxon>Metakinetoplastina</taxon>
        <taxon>Eubodonida</taxon>
        <taxon>Bodonidae</taxon>
        <taxon>Bodo</taxon>
    </lineage>
</organism>
<dbReference type="EMBL" id="CYKH01002023">
    <property type="protein sequence ID" value="CUG92257.1"/>
    <property type="molecule type" value="Genomic_DNA"/>
</dbReference>
<keyword evidence="3" id="KW-1185">Reference proteome</keyword>
<name>A0A0S4JQL8_BODSA</name>